<feature type="chain" id="PRO_5011775340" description="Peptidase inhibitor family I36" evidence="1">
    <location>
        <begin position="29"/>
        <end position="130"/>
    </location>
</feature>
<dbReference type="AlphaFoldDB" id="A0A1G7BCK1"/>
<dbReference type="EMBL" id="FNAD01000016">
    <property type="protein sequence ID" value="SDE24779.1"/>
    <property type="molecule type" value="Genomic_DNA"/>
</dbReference>
<dbReference type="Proteomes" id="UP000198949">
    <property type="component" value="Unassembled WGS sequence"/>
</dbReference>
<gene>
    <name evidence="2" type="ORF">SAMN05216270_11678</name>
</gene>
<sequence>MIRRITTLFVAATAAVLAAVAVPGTASADPSNPGPLTGYVCTSWGCAYFYEQGEWLRVNDKVDDGYFAYAELEVYQNGGWADAPDYVNCLNEHPASDSWCDYDATDGSSVRIHMWREGGLNHTYSSTFTA</sequence>
<keyword evidence="3" id="KW-1185">Reference proteome</keyword>
<organism evidence="2 3">
    <name type="scientific">Glycomyces harbinensis</name>
    <dbReference type="NCBI Taxonomy" id="58114"/>
    <lineage>
        <taxon>Bacteria</taxon>
        <taxon>Bacillati</taxon>
        <taxon>Actinomycetota</taxon>
        <taxon>Actinomycetes</taxon>
        <taxon>Glycomycetales</taxon>
        <taxon>Glycomycetaceae</taxon>
        <taxon>Glycomyces</taxon>
    </lineage>
</organism>
<name>A0A1G7BCK1_9ACTN</name>
<evidence type="ECO:0000313" key="2">
    <source>
        <dbReference type="EMBL" id="SDE24779.1"/>
    </source>
</evidence>
<dbReference type="RefSeq" id="WP_091039634.1">
    <property type="nucleotide sequence ID" value="NZ_FNAD01000016.1"/>
</dbReference>
<keyword evidence="1" id="KW-0732">Signal</keyword>
<proteinExistence type="predicted"/>
<feature type="signal peptide" evidence="1">
    <location>
        <begin position="1"/>
        <end position="28"/>
    </location>
</feature>
<evidence type="ECO:0000256" key="1">
    <source>
        <dbReference type="SAM" id="SignalP"/>
    </source>
</evidence>
<evidence type="ECO:0000313" key="3">
    <source>
        <dbReference type="Proteomes" id="UP000198949"/>
    </source>
</evidence>
<evidence type="ECO:0008006" key="4">
    <source>
        <dbReference type="Google" id="ProtNLM"/>
    </source>
</evidence>
<accession>A0A1G7BCK1</accession>
<protein>
    <recommendedName>
        <fullName evidence="4">Peptidase inhibitor family I36</fullName>
    </recommendedName>
</protein>
<reference evidence="3" key="1">
    <citation type="submission" date="2016-10" db="EMBL/GenBank/DDBJ databases">
        <authorList>
            <person name="Varghese N."/>
            <person name="Submissions S."/>
        </authorList>
    </citation>
    <scope>NUCLEOTIDE SEQUENCE [LARGE SCALE GENOMIC DNA]</scope>
    <source>
        <strain evidence="3">CGMCC 4.3516</strain>
    </source>
</reference>